<protein>
    <submittedName>
        <fullName evidence="5">FAD-dependent oxidoreductase</fullName>
    </submittedName>
</protein>
<dbReference type="Gene3D" id="3.50.50.60">
    <property type="entry name" value="FAD/NAD(P)-binding domain"/>
    <property type="match status" value="1"/>
</dbReference>
<name>A0ABW8LGY0_9ACTN</name>
<evidence type="ECO:0000256" key="2">
    <source>
        <dbReference type="ARBA" id="ARBA00023002"/>
    </source>
</evidence>
<dbReference type="Gene3D" id="1.20.58.100">
    <property type="entry name" value="Fumarate reductase/succinate dehydrogenase flavoprotein-like, C-terminal domain"/>
    <property type="match status" value="1"/>
</dbReference>
<dbReference type="Pfam" id="PF00890">
    <property type="entry name" value="FAD_binding_2"/>
    <property type="match status" value="1"/>
</dbReference>
<organism evidence="5 6">
    <name type="scientific">Streptomyces milbemycinicus</name>
    <dbReference type="NCBI Taxonomy" id="476552"/>
    <lineage>
        <taxon>Bacteria</taxon>
        <taxon>Bacillati</taxon>
        <taxon>Actinomycetota</taxon>
        <taxon>Actinomycetes</taxon>
        <taxon>Kitasatosporales</taxon>
        <taxon>Streptomycetaceae</taxon>
        <taxon>Streptomyces</taxon>
    </lineage>
</organism>
<dbReference type="InterPro" id="IPR015939">
    <property type="entry name" value="Fum_Rdtase/Succ_DH_flav-like_C"/>
</dbReference>
<evidence type="ECO:0000259" key="3">
    <source>
        <dbReference type="Pfam" id="PF00890"/>
    </source>
</evidence>
<keyword evidence="1" id="KW-0285">Flavoprotein</keyword>
<feature type="domain" description="Fumarate reductase/succinate dehydrogenase flavoprotein-like C-terminal" evidence="4">
    <location>
        <begin position="420"/>
        <end position="476"/>
    </location>
</feature>
<dbReference type="Pfam" id="PF02910">
    <property type="entry name" value="Succ_DH_flav_C"/>
    <property type="match status" value="1"/>
</dbReference>
<dbReference type="InterPro" id="IPR036188">
    <property type="entry name" value="FAD/NAD-bd_sf"/>
</dbReference>
<keyword evidence="2" id="KW-0560">Oxidoreductase</keyword>
<reference evidence="5 6" key="1">
    <citation type="submission" date="2024-11" db="EMBL/GenBank/DDBJ databases">
        <title>The Natural Products Discovery Center: Release of the First 8490 Sequenced Strains for Exploring Actinobacteria Biosynthetic Diversity.</title>
        <authorList>
            <person name="Kalkreuter E."/>
            <person name="Kautsar S.A."/>
            <person name="Yang D."/>
            <person name="Bader C.D."/>
            <person name="Teijaro C.N."/>
            <person name="Fluegel L."/>
            <person name="Davis C.M."/>
            <person name="Simpson J.R."/>
            <person name="Lauterbach L."/>
            <person name="Steele A.D."/>
            <person name="Gui C."/>
            <person name="Meng S."/>
            <person name="Li G."/>
            <person name="Viehrig K."/>
            <person name="Ye F."/>
            <person name="Su P."/>
            <person name="Kiefer A.F."/>
            <person name="Nichols A."/>
            <person name="Cepeda A.J."/>
            <person name="Yan W."/>
            <person name="Fan B."/>
            <person name="Jiang Y."/>
            <person name="Adhikari A."/>
            <person name="Zheng C.-J."/>
            <person name="Schuster L."/>
            <person name="Cowan T.M."/>
            <person name="Smanski M.J."/>
            <person name="Chevrette M.G."/>
            <person name="De Carvalho L.P.S."/>
            <person name="Shen B."/>
        </authorList>
    </citation>
    <scope>NUCLEOTIDE SEQUENCE [LARGE SCALE GENOMIC DNA]</scope>
    <source>
        <strain evidence="5 6">NPDC020863</strain>
    </source>
</reference>
<keyword evidence="6" id="KW-1185">Reference proteome</keyword>
<accession>A0ABW8LGY0</accession>
<comment type="caution">
    <text evidence="5">The sequence shown here is derived from an EMBL/GenBank/DDBJ whole genome shotgun (WGS) entry which is preliminary data.</text>
</comment>
<dbReference type="Proteomes" id="UP001620295">
    <property type="component" value="Unassembled WGS sequence"/>
</dbReference>
<evidence type="ECO:0000313" key="6">
    <source>
        <dbReference type="Proteomes" id="UP001620295"/>
    </source>
</evidence>
<dbReference type="SUPFAM" id="SSF51905">
    <property type="entry name" value="FAD/NAD(P)-binding domain"/>
    <property type="match status" value="1"/>
</dbReference>
<dbReference type="EMBL" id="JBJDQH010000002">
    <property type="protein sequence ID" value="MFK4264249.1"/>
    <property type="molecule type" value="Genomic_DNA"/>
</dbReference>
<dbReference type="SUPFAM" id="SSF46977">
    <property type="entry name" value="Succinate dehydrogenase/fumarate reductase flavoprotein C-terminal domain"/>
    <property type="match status" value="1"/>
</dbReference>
<evidence type="ECO:0000259" key="4">
    <source>
        <dbReference type="Pfam" id="PF02910"/>
    </source>
</evidence>
<dbReference type="RefSeq" id="WP_404745695.1">
    <property type="nucleotide sequence ID" value="NZ_JBJDQH010000002.1"/>
</dbReference>
<evidence type="ECO:0000313" key="5">
    <source>
        <dbReference type="EMBL" id="MFK4264249.1"/>
    </source>
</evidence>
<proteinExistence type="predicted"/>
<sequence>MPGSQACRHAGEVAIVGGGIAGAWLAYRLAQRDVPTVLISTEEHAPATSRQWAFGLVEQRVLDCATAPAAEVFADGSGTQDPGYAPMMAEYFAEEFEELSRLVEYGPFGPYLYPRLAEPGIHMGGGSSVVDAVLARFEALGGTTIHGRVTDLVVDGDVCLGVRYEHHGVPGRILCTQLVFASGGFCGLFADGVGSNTGYLLGTYARHGGRLASLELFNRFPLGLPDRNRPLYPSDFDGAPRLLRAGERAGELEKALDAYQGDRCDVDVFAHYWTRNLDVPHTVELADGSFRLGPVRGFSMGGMATRLAPTVRNVHATGECAYGLAVDSISGKPFPSFLARGRMLADALARHSTGVAETDFEAGGAPPGADASLRQEIRHRLDAFQDSRFSLASAEEFARWCRSQRGRRRADGTPDNEDVDLLILAEAYTRSAMARGESRGFFFRPDLPTADHTLDNHVTLAHYDAADDRIHVTLSPRETGASA</sequence>
<dbReference type="InterPro" id="IPR003953">
    <property type="entry name" value="FAD-dep_OxRdtase_2_FAD-bd"/>
</dbReference>
<gene>
    <name evidence="5" type="ORF">ACI2L5_04850</name>
</gene>
<feature type="domain" description="FAD-dependent oxidoreductase 2 FAD-binding" evidence="3">
    <location>
        <begin position="13"/>
        <end position="213"/>
    </location>
</feature>
<dbReference type="InterPro" id="IPR037099">
    <property type="entry name" value="Fum_R/Succ_DH_flav-like_C_sf"/>
</dbReference>
<evidence type="ECO:0000256" key="1">
    <source>
        <dbReference type="ARBA" id="ARBA00022630"/>
    </source>
</evidence>